<protein>
    <recommendedName>
        <fullName evidence="4">Ubiquitin-like domain-containing protein</fullName>
    </recommendedName>
</protein>
<keyword evidence="1" id="KW-0472">Membrane</keyword>
<evidence type="ECO:0008006" key="4">
    <source>
        <dbReference type="Google" id="ProtNLM"/>
    </source>
</evidence>
<evidence type="ECO:0000313" key="2">
    <source>
        <dbReference type="EMBL" id="CAG7728642.1"/>
    </source>
</evidence>
<keyword evidence="1" id="KW-0812">Transmembrane</keyword>
<dbReference type="EMBL" id="CAJVCH010166181">
    <property type="protein sequence ID" value="CAG7728642.1"/>
    <property type="molecule type" value="Genomic_DNA"/>
</dbReference>
<comment type="caution">
    <text evidence="2">The sequence shown here is derived from an EMBL/GenBank/DDBJ whole genome shotgun (WGS) entry which is preliminary data.</text>
</comment>
<gene>
    <name evidence="2" type="ORF">AFUS01_LOCUS17405</name>
</gene>
<feature type="transmembrane region" description="Helical" evidence="1">
    <location>
        <begin position="105"/>
        <end position="123"/>
    </location>
</feature>
<dbReference type="AlphaFoldDB" id="A0A8J2P7A9"/>
<dbReference type="Proteomes" id="UP000708208">
    <property type="component" value="Unassembled WGS sequence"/>
</dbReference>
<proteinExistence type="predicted"/>
<keyword evidence="1" id="KW-1133">Transmembrane helix</keyword>
<sequence>MLKINDTEPVRTIITKFCDTKGAPVDPLYAIVNDANVSFDSERSIAEYRVQDNDHLKLGRRREPAYMFRYVNWYRVSILSTVAGLIGIAGLCACYVLLRQTPQKVTTFDYTIFAILIYFNTYMPHE</sequence>
<evidence type="ECO:0000256" key="1">
    <source>
        <dbReference type="SAM" id="Phobius"/>
    </source>
</evidence>
<reference evidence="2" key="1">
    <citation type="submission" date="2021-06" db="EMBL/GenBank/DDBJ databases">
        <authorList>
            <person name="Hodson N. C."/>
            <person name="Mongue J. A."/>
            <person name="Jaron S. K."/>
        </authorList>
    </citation>
    <scope>NUCLEOTIDE SEQUENCE</scope>
</reference>
<evidence type="ECO:0000313" key="3">
    <source>
        <dbReference type="Proteomes" id="UP000708208"/>
    </source>
</evidence>
<feature type="transmembrane region" description="Helical" evidence="1">
    <location>
        <begin position="73"/>
        <end position="98"/>
    </location>
</feature>
<organism evidence="2 3">
    <name type="scientific">Allacma fusca</name>
    <dbReference type="NCBI Taxonomy" id="39272"/>
    <lineage>
        <taxon>Eukaryota</taxon>
        <taxon>Metazoa</taxon>
        <taxon>Ecdysozoa</taxon>
        <taxon>Arthropoda</taxon>
        <taxon>Hexapoda</taxon>
        <taxon>Collembola</taxon>
        <taxon>Symphypleona</taxon>
        <taxon>Sminthuridae</taxon>
        <taxon>Allacma</taxon>
    </lineage>
</organism>
<name>A0A8J2P7A9_9HEXA</name>
<keyword evidence="3" id="KW-1185">Reference proteome</keyword>
<accession>A0A8J2P7A9</accession>